<dbReference type="SUPFAM" id="SSF56014">
    <property type="entry name" value="Nitrite and sulphite reductase 4Fe-4S domain-like"/>
    <property type="match status" value="2"/>
</dbReference>
<dbReference type="InterPro" id="IPR045854">
    <property type="entry name" value="NO2/SO3_Rdtase_4Fe4S_sf"/>
</dbReference>
<comment type="cofactor">
    <cofactor evidence="2">
        <name>[4Fe-4S] cluster</name>
        <dbReference type="ChEBI" id="CHEBI:49883"/>
    </cofactor>
</comment>
<evidence type="ECO:0000256" key="4">
    <source>
        <dbReference type="ARBA" id="ARBA00022485"/>
    </source>
</evidence>
<evidence type="ECO:0000256" key="9">
    <source>
        <dbReference type="ARBA" id="ARBA00023014"/>
    </source>
</evidence>
<dbReference type="InterPro" id="IPR036136">
    <property type="entry name" value="Nit/Sulf_reduc_fer-like_dom_sf"/>
</dbReference>
<comment type="cofactor">
    <cofactor evidence="1">
        <name>siroheme</name>
        <dbReference type="ChEBI" id="CHEBI:60052"/>
    </cofactor>
</comment>
<evidence type="ECO:0000256" key="6">
    <source>
        <dbReference type="ARBA" id="ARBA00022723"/>
    </source>
</evidence>
<dbReference type="PROSITE" id="PS00365">
    <property type="entry name" value="NIR_SIR"/>
    <property type="match status" value="1"/>
</dbReference>
<dbReference type="NCBIfam" id="NF010029">
    <property type="entry name" value="PRK13504.1"/>
    <property type="match status" value="1"/>
</dbReference>
<dbReference type="PANTHER" id="PTHR11493">
    <property type="entry name" value="SULFITE REDUCTASE [NADPH] SUBUNIT BETA-RELATED"/>
    <property type="match status" value="1"/>
</dbReference>
<dbReference type="PANTHER" id="PTHR11493:SF47">
    <property type="entry name" value="SULFITE REDUCTASE [NADPH] SUBUNIT BETA"/>
    <property type="match status" value="1"/>
</dbReference>
<feature type="domain" description="Nitrite/sulphite reductase 4Fe-4S" evidence="10">
    <location>
        <begin position="183"/>
        <end position="333"/>
    </location>
</feature>
<reference evidence="13" key="1">
    <citation type="journal article" date="2019" name="Int. J. Syst. Evol. Microbiol.">
        <title>The Global Catalogue of Microorganisms (GCM) 10K type strain sequencing project: providing services to taxonomists for standard genome sequencing and annotation.</title>
        <authorList>
            <consortium name="The Broad Institute Genomics Platform"/>
            <consortium name="The Broad Institute Genome Sequencing Center for Infectious Disease"/>
            <person name="Wu L."/>
            <person name="Ma J."/>
        </authorList>
    </citation>
    <scope>NUCLEOTIDE SEQUENCE [LARGE SCALE GENOMIC DNA]</scope>
    <source>
        <strain evidence="13">JCM 6886</strain>
    </source>
</reference>
<protein>
    <submittedName>
        <fullName evidence="12">Assimilatory sulfite reductase (NADPH) hemoprotein subunit</fullName>
    </submittedName>
</protein>
<dbReference type="Pfam" id="PF03460">
    <property type="entry name" value="NIR_SIR_ferr"/>
    <property type="match status" value="2"/>
</dbReference>
<comment type="caution">
    <text evidence="12">The sequence shown here is derived from an EMBL/GenBank/DDBJ whole genome shotgun (WGS) entry which is preliminary data.</text>
</comment>
<dbReference type="PRINTS" id="PR00397">
    <property type="entry name" value="SIROHAEM"/>
</dbReference>
<keyword evidence="6" id="KW-0479">Metal-binding</keyword>
<keyword evidence="13" id="KW-1185">Reference proteome</keyword>
<evidence type="ECO:0000259" key="11">
    <source>
        <dbReference type="Pfam" id="PF03460"/>
    </source>
</evidence>
<feature type="domain" description="Nitrite/Sulfite reductase ferredoxin-like" evidence="11">
    <location>
        <begin position="80"/>
        <end position="141"/>
    </location>
</feature>
<name>A0ABP3D163_9GAMM</name>
<evidence type="ECO:0000313" key="13">
    <source>
        <dbReference type="Proteomes" id="UP001501476"/>
    </source>
</evidence>
<dbReference type="InterPro" id="IPR006066">
    <property type="entry name" value="NO2/SO3_Rdtase_FeS/sirohaem_BS"/>
</dbReference>
<dbReference type="InterPro" id="IPR045169">
    <property type="entry name" value="NO2/SO3_Rdtase_4Fe4S_prot"/>
</dbReference>
<keyword evidence="7" id="KW-0560">Oxidoreductase</keyword>
<dbReference type="InterPro" id="IPR005117">
    <property type="entry name" value="NiRdtase/SiRdtase_haem-b_fer"/>
</dbReference>
<proteinExistence type="inferred from homology"/>
<comment type="similarity">
    <text evidence="3">Belongs to the nitrite and sulfite reductase 4Fe-4S domain family.</text>
</comment>
<dbReference type="EMBL" id="BAAADG010000003">
    <property type="protein sequence ID" value="GAA0220652.1"/>
    <property type="molecule type" value="Genomic_DNA"/>
</dbReference>
<dbReference type="Proteomes" id="UP001501476">
    <property type="component" value="Unassembled WGS sequence"/>
</dbReference>
<keyword evidence="8" id="KW-0408">Iron</keyword>
<dbReference type="SUPFAM" id="SSF55124">
    <property type="entry name" value="Nitrite/Sulfite reductase N-terminal domain-like"/>
    <property type="match status" value="2"/>
</dbReference>
<dbReference type="Gene3D" id="3.30.413.10">
    <property type="entry name" value="Sulfite Reductase Hemoprotein, domain 1"/>
    <property type="match status" value="2"/>
</dbReference>
<gene>
    <name evidence="12" type="primary">cysI</name>
    <name evidence="12" type="ORF">GCM10008964_10240</name>
</gene>
<dbReference type="Pfam" id="PF01077">
    <property type="entry name" value="NIR_SIR"/>
    <property type="match status" value="1"/>
</dbReference>
<evidence type="ECO:0000256" key="2">
    <source>
        <dbReference type="ARBA" id="ARBA00001966"/>
    </source>
</evidence>
<sequence>MTTLTIARHSDISQPLNEQHSNEQLKAKSHFLRGTIREGLHDANTGGISHDDGLLTKFHGIYQQDDRDTRQHRLIRKLEPHYQFMVRLRIPGGRLTKQQWIEIDRLSRIYSSNGIRITTRQTIQFHGVGKQCLQPLLISLEKIGIDTLAACGDDNRGIVCGVNPDASRVAQQVYDLARETSSRLLPKTDAYRETWYDTPPSASQSEEPLYGETYLPRKFKIGFVIPPDNDIDIFAQDVGFIAVIEKSRLVGFNVCVGGGMGQLDSREDSYPRLSTPIGFIEASDAPFIAEVIMTIQRDYGDRKDRHRARFKYTLDRIGLDSFKNLLVNRFGKKLAPLKPYRLTNNGDKLGWHQTEDSQWLATLHIQSGRINHHLQDQLQAFFQQYSGEIRLTANQNIQLINIPPYDIYDVARRLSDLGLYERLIPSSQEAVTLSCVALPTCGLAMAEAERITPDFLALFNDLKRQYDLQTKPITLRITGCPNGCARPYLAEIALTGRAPGLYNLYLGGSHRGDRLATLHEKNLSQTQVLDALAPLFDLYSTDRLNNEYFGDFLHRCHFIKSSSISNQSIQER</sequence>
<evidence type="ECO:0000256" key="5">
    <source>
        <dbReference type="ARBA" id="ARBA00022617"/>
    </source>
</evidence>
<dbReference type="RefSeq" id="WP_286305096.1">
    <property type="nucleotide sequence ID" value="NZ_AP027741.1"/>
</dbReference>
<evidence type="ECO:0000256" key="1">
    <source>
        <dbReference type="ARBA" id="ARBA00001929"/>
    </source>
</evidence>
<dbReference type="Gene3D" id="3.90.480.10">
    <property type="entry name" value="Sulfite Reductase Hemoprotein,Domain 2"/>
    <property type="match status" value="1"/>
</dbReference>
<evidence type="ECO:0000313" key="12">
    <source>
        <dbReference type="EMBL" id="GAA0220652.1"/>
    </source>
</evidence>
<evidence type="ECO:0000259" key="10">
    <source>
        <dbReference type="Pfam" id="PF01077"/>
    </source>
</evidence>
<dbReference type="InterPro" id="IPR006067">
    <property type="entry name" value="NO2/SO3_Rdtase_4Fe4S_dom"/>
</dbReference>
<evidence type="ECO:0000256" key="7">
    <source>
        <dbReference type="ARBA" id="ARBA00023002"/>
    </source>
</evidence>
<keyword evidence="5" id="KW-0349">Heme</keyword>
<evidence type="ECO:0000256" key="3">
    <source>
        <dbReference type="ARBA" id="ARBA00010429"/>
    </source>
</evidence>
<keyword evidence="4" id="KW-0004">4Fe-4S</keyword>
<accession>A0ABP3D163</accession>
<organism evidence="12 13">
    <name type="scientific">Methylophaga marina</name>
    <dbReference type="NCBI Taxonomy" id="45495"/>
    <lineage>
        <taxon>Bacteria</taxon>
        <taxon>Pseudomonadati</taxon>
        <taxon>Pseudomonadota</taxon>
        <taxon>Gammaproteobacteria</taxon>
        <taxon>Thiotrichales</taxon>
        <taxon>Piscirickettsiaceae</taxon>
        <taxon>Methylophaga</taxon>
    </lineage>
</organism>
<evidence type="ECO:0000256" key="8">
    <source>
        <dbReference type="ARBA" id="ARBA00023004"/>
    </source>
</evidence>
<feature type="domain" description="Nitrite/Sulfite reductase ferredoxin-like" evidence="11">
    <location>
        <begin position="355"/>
        <end position="414"/>
    </location>
</feature>
<keyword evidence="9" id="KW-0411">Iron-sulfur</keyword>